<dbReference type="OrthoDB" id="1423910at2759"/>
<dbReference type="AlphaFoldDB" id="A0A834WEE7"/>
<organism evidence="1 2">
    <name type="scientific">Senna tora</name>
    <dbReference type="NCBI Taxonomy" id="362788"/>
    <lineage>
        <taxon>Eukaryota</taxon>
        <taxon>Viridiplantae</taxon>
        <taxon>Streptophyta</taxon>
        <taxon>Embryophyta</taxon>
        <taxon>Tracheophyta</taxon>
        <taxon>Spermatophyta</taxon>
        <taxon>Magnoliopsida</taxon>
        <taxon>eudicotyledons</taxon>
        <taxon>Gunneridae</taxon>
        <taxon>Pentapetalae</taxon>
        <taxon>rosids</taxon>
        <taxon>fabids</taxon>
        <taxon>Fabales</taxon>
        <taxon>Fabaceae</taxon>
        <taxon>Caesalpinioideae</taxon>
        <taxon>Cassia clade</taxon>
        <taxon>Senna</taxon>
    </lineage>
</organism>
<gene>
    <name evidence="1" type="ORF">G2W53_028128</name>
</gene>
<dbReference type="EMBL" id="JAAIUW010000009">
    <property type="protein sequence ID" value="KAF7814159.1"/>
    <property type="molecule type" value="Genomic_DNA"/>
</dbReference>
<accession>A0A834WEE7</accession>
<dbReference type="Proteomes" id="UP000634136">
    <property type="component" value="Unassembled WGS sequence"/>
</dbReference>
<sequence>MAPKLSTYRVYTNDDSFKNLQNVSVGEIHVVLASAVDYDKNGNSTDGKYIPYFDEQKVTPDVISCFKAQSKSPVKFFKAHGDHRQVQSRWHRYLLPQNQCYLENKSYPWKAMKVEVFCPPQLLEALLIWLLCGHSQVAQRLSLFSEDLHNFLIEFCHAPQSCKNCEYGSSIQRLQPLELISFSFLTILSEKTNAFEAKIQKSCSESDTPEWQNHLSDFPLCYLNSSQKHRAPKEKLLQQLS</sequence>
<proteinExistence type="predicted"/>
<comment type="caution">
    <text evidence="1">The sequence shown here is derived from an EMBL/GenBank/DDBJ whole genome shotgun (WGS) entry which is preliminary data.</text>
</comment>
<keyword evidence="2" id="KW-1185">Reference proteome</keyword>
<reference evidence="1" key="1">
    <citation type="submission" date="2020-09" db="EMBL/GenBank/DDBJ databases">
        <title>Genome-Enabled Discovery of Anthraquinone Biosynthesis in Senna tora.</title>
        <authorList>
            <person name="Kang S.-H."/>
            <person name="Pandey R.P."/>
            <person name="Lee C.-M."/>
            <person name="Sim J.-S."/>
            <person name="Jeong J.-T."/>
            <person name="Choi B.-S."/>
            <person name="Jung M."/>
            <person name="Ginzburg D."/>
            <person name="Zhao K."/>
            <person name="Won S.Y."/>
            <person name="Oh T.-J."/>
            <person name="Yu Y."/>
            <person name="Kim N.-H."/>
            <person name="Lee O.R."/>
            <person name="Lee T.-H."/>
            <person name="Bashyal P."/>
            <person name="Kim T.-S."/>
            <person name="Lee W.-H."/>
            <person name="Kawkins C."/>
            <person name="Kim C.-K."/>
            <person name="Kim J.S."/>
            <person name="Ahn B.O."/>
            <person name="Rhee S.Y."/>
            <person name="Sohng J.K."/>
        </authorList>
    </citation>
    <scope>NUCLEOTIDE SEQUENCE</scope>
    <source>
        <tissue evidence="1">Leaf</tissue>
    </source>
</reference>
<protein>
    <submittedName>
        <fullName evidence="1">RuBisCO-associated protein-like</fullName>
    </submittedName>
</protein>
<evidence type="ECO:0000313" key="1">
    <source>
        <dbReference type="EMBL" id="KAF7814159.1"/>
    </source>
</evidence>
<evidence type="ECO:0000313" key="2">
    <source>
        <dbReference type="Proteomes" id="UP000634136"/>
    </source>
</evidence>
<name>A0A834WEE7_9FABA</name>